<accession>A0A940IC74</accession>
<evidence type="ECO:0000313" key="2">
    <source>
        <dbReference type="EMBL" id="MBO8407148.1"/>
    </source>
</evidence>
<feature type="chain" id="PRO_5038080689" description="Lipoprotein" evidence="1">
    <location>
        <begin position="20"/>
        <end position="143"/>
    </location>
</feature>
<evidence type="ECO:0000256" key="1">
    <source>
        <dbReference type="SAM" id="SignalP"/>
    </source>
</evidence>
<proteinExistence type="predicted"/>
<reference evidence="2" key="1">
    <citation type="submission" date="2020-10" db="EMBL/GenBank/DDBJ databases">
        <authorList>
            <person name="Gilroy R."/>
        </authorList>
    </citation>
    <scope>NUCLEOTIDE SEQUENCE</scope>
    <source>
        <strain evidence="2">B1-16210</strain>
    </source>
</reference>
<sequence length="143" mass="15231">MKKLSVLALAAVALAACDAQTPTPEDYQTINTEIQNATAPDQAISIVALGSNGDYVIALPANETITNIAAKKKTAKFLSIDNPAQYVAEGQCLLNIIPVNTMQMLGTPENTCNFRLFCGTADDINNSEFYAVELCSEPAETSK</sequence>
<comment type="caution">
    <text evidence="2">The sequence shown here is derived from an EMBL/GenBank/DDBJ whole genome shotgun (WGS) entry which is preliminary data.</text>
</comment>
<dbReference type="Proteomes" id="UP000721442">
    <property type="component" value="Unassembled WGS sequence"/>
</dbReference>
<reference evidence="2" key="2">
    <citation type="journal article" date="2021" name="PeerJ">
        <title>Extensive microbial diversity within the chicken gut microbiome revealed by metagenomics and culture.</title>
        <authorList>
            <person name="Gilroy R."/>
            <person name="Ravi A."/>
            <person name="Getino M."/>
            <person name="Pursley I."/>
            <person name="Horton D.L."/>
            <person name="Alikhan N.F."/>
            <person name="Baker D."/>
            <person name="Gharbi K."/>
            <person name="Hall N."/>
            <person name="Watson M."/>
            <person name="Adriaenssens E.M."/>
            <person name="Foster-Nyarko E."/>
            <person name="Jarju S."/>
            <person name="Secka A."/>
            <person name="Antonio M."/>
            <person name="Oren A."/>
            <person name="Chaudhuri R.R."/>
            <person name="La Ragione R."/>
            <person name="Hildebrand F."/>
            <person name="Pallen M.J."/>
        </authorList>
    </citation>
    <scope>NUCLEOTIDE SEQUENCE</scope>
    <source>
        <strain evidence="2">B1-16210</strain>
    </source>
</reference>
<evidence type="ECO:0008006" key="4">
    <source>
        <dbReference type="Google" id="ProtNLM"/>
    </source>
</evidence>
<protein>
    <recommendedName>
        <fullName evidence="4">Lipoprotein</fullName>
    </recommendedName>
</protein>
<dbReference type="EMBL" id="JADINE010000024">
    <property type="protein sequence ID" value="MBO8407148.1"/>
    <property type="molecule type" value="Genomic_DNA"/>
</dbReference>
<name>A0A940IC74_9PROT</name>
<keyword evidence="1" id="KW-0732">Signal</keyword>
<gene>
    <name evidence="2" type="ORF">IAC77_01645</name>
</gene>
<dbReference type="PROSITE" id="PS51257">
    <property type="entry name" value="PROKAR_LIPOPROTEIN"/>
    <property type="match status" value="1"/>
</dbReference>
<dbReference type="AlphaFoldDB" id="A0A940IC74"/>
<evidence type="ECO:0000313" key="3">
    <source>
        <dbReference type="Proteomes" id="UP000721442"/>
    </source>
</evidence>
<feature type="signal peptide" evidence="1">
    <location>
        <begin position="1"/>
        <end position="19"/>
    </location>
</feature>
<organism evidence="2 3">
    <name type="scientific">Candidatus Enterousia excrementavium</name>
    <dbReference type="NCBI Taxonomy" id="2840789"/>
    <lineage>
        <taxon>Bacteria</taxon>
        <taxon>Pseudomonadati</taxon>
        <taxon>Pseudomonadota</taxon>
        <taxon>Alphaproteobacteria</taxon>
        <taxon>Candidatus Enterousia</taxon>
    </lineage>
</organism>